<feature type="transmembrane region" description="Helical" evidence="1">
    <location>
        <begin position="12"/>
        <end position="28"/>
    </location>
</feature>
<dbReference type="EMBL" id="QGKX02001347">
    <property type="protein sequence ID" value="KAF3526616.1"/>
    <property type="molecule type" value="Genomic_DNA"/>
</dbReference>
<dbReference type="AlphaFoldDB" id="A0A8S9Q7J2"/>
<dbReference type="Proteomes" id="UP000712600">
    <property type="component" value="Unassembled WGS sequence"/>
</dbReference>
<evidence type="ECO:0000313" key="3">
    <source>
        <dbReference type="Proteomes" id="UP000712600"/>
    </source>
</evidence>
<organism evidence="2 3">
    <name type="scientific">Brassica cretica</name>
    <name type="common">Mustard</name>
    <dbReference type="NCBI Taxonomy" id="69181"/>
    <lineage>
        <taxon>Eukaryota</taxon>
        <taxon>Viridiplantae</taxon>
        <taxon>Streptophyta</taxon>
        <taxon>Embryophyta</taxon>
        <taxon>Tracheophyta</taxon>
        <taxon>Spermatophyta</taxon>
        <taxon>Magnoliopsida</taxon>
        <taxon>eudicotyledons</taxon>
        <taxon>Gunneridae</taxon>
        <taxon>Pentapetalae</taxon>
        <taxon>rosids</taxon>
        <taxon>malvids</taxon>
        <taxon>Brassicales</taxon>
        <taxon>Brassicaceae</taxon>
        <taxon>Brassiceae</taxon>
        <taxon>Brassica</taxon>
    </lineage>
</organism>
<feature type="transmembrane region" description="Helical" evidence="1">
    <location>
        <begin position="66"/>
        <end position="91"/>
    </location>
</feature>
<comment type="caution">
    <text evidence="2">The sequence shown here is derived from an EMBL/GenBank/DDBJ whole genome shotgun (WGS) entry which is preliminary data.</text>
</comment>
<gene>
    <name evidence="2" type="ORF">F2Q69_00050770</name>
</gene>
<keyword evidence="1" id="KW-0472">Membrane</keyword>
<evidence type="ECO:0000256" key="1">
    <source>
        <dbReference type="SAM" id="Phobius"/>
    </source>
</evidence>
<accession>A0A8S9Q7J2</accession>
<reference evidence="2" key="1">
    <citation type="submission" date="2019-12" db="EMBL/GenBank/DDBJ databases">
        <title>Genome sequencing and annotation of Brassica cretica.</title>
        <authorList>
            <person name="Studholme D.J."/>
            <person name="Sarris P."/>
        </authorList>
    </citation>
    <scope>NUCLEOTIDE SEQUENCE</scope>
    <source>
        <strain evidence="2">PFS-109/04</strain>
        <tissue evidence="2">Leaf</tissue>
    </source>
</reference>
<sequence length="249" mass="27389">MKVETSDEARFWGAFGLYAFVTSAYFFAGLGGGFLTFVICVSMLLGWIAFCLSVKSFDYDSIKSPMFYVIALAPCLLYSVYFGGFLALFLIEKTGMIGVPPPFGFYLADVAVAAVIGLVTGLCMGPIIPICDRWLAKSSILKFLLHFTVAMLAVSSQFFPYSKDAPKRVVLQHTVFSAGLSIPRALWDGQIHPLQPVGRLERLADESHSVVLSEASSRGFIAPFDRCVAGRVLEYFRLRPISRGYSDPD</sequence>
<protein>
    <submittedName>
        <fullName evidence="2">Uncharacterized protein</fullName>
    </submittedName>
</protein>
<feature type="transmembrane region" description="Helical" evidence="1">
    <location>
        <begin position="140"/>
        <end position="159"/>
    </location>
</feature>
<keyword evidence="1" id="KW-0812">Transmembrane</keyword>
<proteinExistence type="predicted"/>
<name>A0A8S9Q7J2_BRACR</name>
<keyword evidence="1" id="KW-1133">Transmembrane helix</keyword>
<feature type="transmembrane region" description="Helical" evidence="1">
    <location>
        <begin position="103"/>
        <end position="128"/>
    </location>
</feature>
<feature type="transmembrane region" description="Helical" evidence="1">
    <location>
        <begin position="34"/>
        <end position="54"/>
    </location>
</feature>
<evidence type="ECO:0000313" key="2">
    <source>
        <dbReference type="EMBL" id="KAF3526616.1"/>
    </source>
</evidence>